<feature type="region of interest" description="Disordered" evidence="1">
    <location>
        <begin position="72"/>
        <end position="97"/>
    </location>
</feature>
<accession>A0ABY6V0L0</accession>
<evidence type="ECO:0000313" key="4">
    <source>
        <dbReference type="Proteomes" id="UP000766486"/>
    </source>
</evidence>
<dbReference type="EMBL" id="CABFNS010000924">
    <property type="protein sequence ID" value="VUC35972.1"/>
    <property type="molecule type" value="Genomic_DNA"/>
</dbReference>
<dbReference type="Proteomes" id="UP000766486">
    <property type="component" value="Unassembled WGS sequence"/>
</dbReference>
<comment type="caution">
    <text evidence="3">The sequence shown here is derived from an EMBL/GenBank/DDBJ whole genome shotgun (WGS) entry which is preliminary data.</text>
</comment>
<evidence type="ECO:0000313" key="3">
    <source>
        <dbReference type="EMBL" id="VUC35972.1"/>
    </source>
</evidence>
<protein>
    <recommendedName>
        <fullName evidence="2">SprT-like domain-containing protein</fullName>
    </recommendedName>
</protein>
<proteinExistence type="predicted"/>
<name>A0ABY6V0L0_BIOOC</name>
<feature type="domain" description="SprT-like" evidence="2">
    <location>
        <begin position="227"/>
        <end position="340"/>
    </location>
</feature>
<keyword evidence="4" id="KW-1185">Reference proteome</keyword>
<organism evidence="3 4">
    <name type="scientific">Bionectria ochroleuca</name>
    <name type="common">Gliocladium roseum</name>
    <dbReference type="NCBI Taxonomy" id="29856"/>
    <lineage>
        <taxon>Eukaryota</taxon>
        <taxon>Fungi</taxon>
        <taxon>Dikarya</taxon>
        <taxon>Ascomycota</taxon>
        <taxon>Pezizomycotina</taxon>
        <taxon>Sordariomycetes</taxon>
        <taxon>Hypocreomycetidae</taxon>
        <taxon>Hypocreales</taxon>
        <taxon>Bionectriaceae</taxon>
        <taxon>Clonostachys</taxon>
    </lineage>
</organism>
<evidence type="ECO:0000256" key="1">
    <source>
        <dbReference type="SAM" id="MobiDB-lite"/>
    </source>
</evidence>
<dbReference type="InterPro" id="IPR006640">
    <property type="entry name" value="SprT-like_domain"/>
</dbReference>
<dbReference type="Pfam" id="PF10263">
    <property type="entry name" value="SprT-like"/>
    <property type="match status" value="1"/>
</dbReference>
<sequence>MAERVMGSESRPNAPEQGYFIPGAKLKRRISYYDDVTEYGLDGAHDLGKRAKVEEDWGCIYDRHFELPHHNHRWRSPPPHHHAHGPHPHHQHLVESYHQRSLRQWRASLEQDLGRPASPTPVHRDQNLAFFVLREGTPTHEPCPRYPSPSSLSACAMERTQSGVSISSDASDLQDCQPSYSDTEAAELVRAHVASYRHNTQSERILKSLINPKARGYEFPLDNDALRSIFSAANELFFANRLIRRVAWDWSHKSSSQYSHHVVGTTALRRSVELGGYETLIVLSSPILKDTKYNRRLLISTFLHEMIHSFLFITCGLKAREDGGHTPGFHKIAQIIDNWVGKEYLRLSDMEADLEHFHVRGHCQEDQTRWQRPCTNNDEYVAPRAPARFVRLEEWQWHNHEGFRTSSTATSPSR</sequence>
<reference evidence="3 4" key="1">
    <citation type="submission" date="2019-06" db="EMBL/GenBank/DDBJ databases">
        <authorList>
            <person name="Broberg M."/>
        </authorList>
    </citation>
    <scope>NUCLEOTIDE SEQUENCE [LARGE SCALE GENOMIC DNA]</scope>
</reference>
<gene>
    <name evidence="3" type="ORF">CLO192961_LOCUS431289</name>
</gene>
<feature type="compositionally biased region" description="Basic residues" evidence="1">
    <location>
        <begin position="72"/>
        <end position="91"/>
    </location>
</feature>
<evidence type="ECO:0000259" key="2">
    <source>
        <dbReference type="Pfam" id="PF10263"/>
    </source>
</evidence>